<reference evidence="3 4" key="1">
    <citation type="journal article" date="2021" name="Environ. Microbiol.">
        <title>Gene family expansions and transcriptome signatures uncover fungal adaptations to wood decay.</title>
        <authorList>
            <person name="Hage H."/>
            <person name="Miyauchi S."/>
            <person name="Viragh M."/>
            <person name="Drula E."/>
            <person name="Min B."/>
            <person name="Chaduli D."/>
            <person name="Navarro D."/>
            <person name="Favel A."/>
            <person name="Norest M."/>
            <person name="Lesage-Meessen L."/>
            <person name="Balint B."/>
            <person name="Merenyi Z."/>
            <person name="de Eugenio L."/>
            <person name="Morin E."/>
            <person name="Martinez A.T."/>
            <person name="Baldrian P."/>
            <person name="Stursova M."/>
            <person name="Martinez M.J."/>
            <person name="Novotny C."/>
            <person name="Magnuson J.K."/>
            <person name="Spatafora J.W."/>
            <person name="Maurice S."/>
            <person name="Pangilinan J."/>
            <person name="Andreopoulos W."/>
            <person name="LaButti K."/>
            <person name="Hundley H."/>
            <person name="Na H."/>
            <person name="Kuo A."/>
            <person name="Barry K."/>
            <person name="Lipzen A."/>
            <person name="Henrissat B."/>
            <person name="Riley R."/>
            <person name="Ahrendt S."/>
            <person name="Nagy L.G."/>
            <person name="Grigoriev I.V."/>
            <person name="Martin F."/>
            <person name="Rosso M.N."/>
        </authorList>
    </citation>
    <scope>NUCLEOTIDE SEQUENCE [LARGE SCALE GENOMIC DNA]</scope>
    <source>
        <strain evidence="3 4">CIRM-BRFM 1785</strain>
    </source>
</reference>
<feature type="domain" description="F-box" evidence="2">
    <location>
        <begin position="46"/>
        <end position="96"/>
    </location>
</feature>
<dbReference type="Pfam" id="PF00646">
    <property type="entry name" value="F-box"/>
    <property type="match status" value="1"/>
</dbReference>
<keyword evidence="4" id="KW-1185">Reference proteome</keyword>
<evidence type="ECO:0000256" key="1">
    <source>
        <dbReference type="SAM" id="MobiDB-lite"/>
    </source>
</evidence>
<accession>A0ABQ8KM87</accession>
<dbReference type="InterPro" id="IPR036047">
    <property type="entry name" value="F-box-like_dom_sf"/>
</dbReference>
<organism evidence="3 4">
    <name type="scientific">Rhodofomes roseus</name>
    <dbReference type="NCBI Taxonomy" id="34475"/>
    <lineage>
        <taxon>Eukaryota</taxon>
        <taxon>Fungi</taxon>
        <taxon>Dikarya</taxon>
        <taxon>Basidiomycota</taxon>
        <taxon>Agaricomycotina</taxon>
        <taxon>Agaricomycetes</taxon>
        <taxon>Polyporales</taxon>
        <taxon>Rhodofomes</taxon>
    </lineage>
</organism>
<dbReference type="Proteomes" id="UP000814176">
    <property type="component" value="Unassembled WGS sequence"/>
</dbReference>
<dbReference type="SUPFAM" id="SSF81383">
    <property type="entry name" value="F-box domain"/>
    <property type="match status" value="1"/>
</dbReference>
<feature type="region of interest" description="Disordered" evidence="1">
    <location>
        <begin position="1"/>
        <end position="33"/>
    </location>
</feature>
<comment type="caution">
    <text evidence="3">The sequence shown here is derived from an EMBL/GenBank/DDBJ whole genome shotgun (WGS) entry which is preliminary data.</text>
</comment>
<evidence type="ECO:0000259" key="2">
    <source>
        <dbReference type="PROSITE" id="PS50181"/>
    </source>
</evidence>
<proteinExistence type="predicted"/>
<name>A0ABQ8KM87_9APHY</name>
<dbReference type="Gene3D" id="1.20.1280.50">
    <property type="match status" value="1"/>
</dbReference>
<dbReference type="EMBL" id="JADCUA010000006">
    <property type="protein sequence ID" value="KAH9839229.1"/>
    <property type="molecule type" value="Genomic_DNA"/>
</dbReference>
<evidence type="ECO:0000313" key="3">
    <source>
        <dbReference type="EMBL" id="KAH9839229.1"/>
    </source>
</evidence>
<dbReference type="InterPro" id="IPR001810">
    <property type="entry name" value="F-box_dom"/>
</dbReference>
<dbReference type="SMART" id="SM00256">
    <property type="entry name" value="FBOX"/>
    <property type="match status" value="1"/>
</dbReference>
<sequence>MHAAVRSPKRLRTSSEDARRGGPPVAHLDETSLNNTSTPWTALTCGHAVSRLPLDILHEIFMHLHPLDLLNLARTSKSLRDLLMSRRKAKLMWRASRRNIQGLPDCPTYLSEPAYANLAFDPYCHNCDQPGAHTVVWEFAARYCDRCLNSNKVIWTEPEAEAYFERIFQNTLNLNWGLYLLCVSPDGRNRLYQKGGCQDLAWRILLLLDRKPDVLDAYLVDVQDYVDTIHMRARVCYRWYQRFLDDRLRDIINRLRKEGWSTDITNMSKDNFALLRSCPNVMLPKCLTDYEWQDIRGEINANMEQYREARLRKERAGIIHTRLLDLRRVIYRIELGKKGFRMLNFSDIALMPEFRSLVEAPNDVEVKKSDFRRACSHLPAISQRFDAIRKRMLEDMLVQRLGPQESAANPNIFDLAKMLARWLGRQGDSATANILDLAVAWFHCDRCKTYLRSPDVFAHRCQRPCYGESDREDFEDPYVYDVAKASTFHAWSTTNLRPILEKDLVALRSLILACGLNPERATAQEMDALDARVTCNEIPVPHASKTNGKLVMNWRRAVLSLHIIRDCDTVKWVRVSDADKRRILPLEQRARQATRKKSKY</sequence>
<dbReference type="RefSeq" id="XP_047780984.1">
    <property type="nucleotide sequence ID" value="XM_047918983.1"/>
</dbReference>
<dbReference type="CDD" id="cd09917">
    <property type="entry name" value="F-box_SF"/>
    <property type="match status" value="1"/>
</dbReference>
<dbReference type="GeneID" id="71999715"/>
<dbReference type="PROSITE" id="PS50181">
    <property type="entry name" value="FBOX"/>
    <property type="match status" value="1"/>
</dbReference>
<gene>
    <name evidence="3" type="ORF">C8Q71DRAFT_503582</name>
</gene>
<evidence type="ECO:0000313" key="4">
    <source>
        <dbReference type="Proteomes" id="UP000814176"/>
    </source>
</evidence>
<protein>
    <recommendedName>
        <fullName evidence="2">F-box domain-containing protein</fullName>
    </recommendedName>
</protein>